<sequence>MALKCQKQNQPYPPQQDSPVPSLPCKQTPWQLTPGLSGTQWLEDLFHHKQPKISLLNSTFNLSELTLPPFVDPSQPNEPRIAGPSQP</sequence>
<keyword evidence="3" id="KW-1185">Reference proteome</keyword>
<name>A0A9Q3GRQ3_9BASI</name>
<evidence type="ECO:0000313" key="3">
    <source>
        <dbReference type="Proteomes" id="UP000765509"/>
    </source>
</evidence>
<feature type="compositionally biased region" description="Polar residues" evidence="1">
    <location>
        <begin position="1"/>
        <end position="10"/>
    </location>
</feature>
<feature type="region of interest" description="Disordered" evidence="1">
    <location>
        <begin position="1"/>
        <end position="24"/>
    </location>
</feature>
<accession>A0A9Q3GRQ3</accession>
<evidence type="ECO:0000256" key="1">
    <source>
        <dbReference type="SAM" id="MobiDB-lite"/>
    </source>
</evidence>
<gene>
    <name evidence="2" type="ORF">O181_017146</name>
</gene>
<reference evidence="2" key="1">
    <citation type="submission" date="2021-03" db="EMBL/GenBank/DDBJ databases">
        <title>Draft genome sequence of rust myrtle Austropuccinia psidii MF-1, a brazilian biotype.</title>
        <authorList>
            <person name="Quecine M.C."/>
            <person name="Pachon D.M.R."/>
            <person name="Bonatelli M.L."/>
            <person name="Correr F.H."/>
            <person name="Franceschini L.M."/>
            <person name="Leite T.F."/>
            <person name="Margarido G.R.A."/>
            <person name="Almeida C.A."/>
            <person name="Ferrarezi J.A."/>
            <person name="Labate C.A."/>
        </authorList>
    </citation>
    <scope>NUCLEOTIDE SEQUENCE</scope>
    <source>
        <strain evidence="2">MF-1</strain>
    </source>
</reference>
<comment type="caution">
    <text evidence="2">The sequence shown here is derived from an EMBL/GenBank/DDBJ whole genome shotgun (WGS) entry which is preliminary data.</text>
</comment>
<evidence type="ECO:0000313" key="2">
    <source>
        <dbReference type="EMBL" id="MBW0477431.1"/>
    </source>
</evidence>
<dbReference type="Proteomes" id="UP000765509">
    <property type="component" value="Unassembled WGS sequence"/>
</dbReference>
<dbReference type="EMBL" id="AVOT02004808">
    <property type="protein sequence ID" value="MBW0477431.1"/>
    <property type="molecule type" value="Genomic_DNA"/>
</dbReference>
<feature type="region of interest" description="Disordered" evidence="1">
    <location>
        <begin position="67"/>
        <end position="87"/>
    </location>
</feature>
<dbReference type="AlphaFoldDB" id="A0A9Q3GRQ3"/>
<organism evidence="2 3">
    <name type="scientific">Austropuccinia psidii MF-1</name>
    <dbReference type="NCBI Taxonomy" id="1389203"/>
    <lineage>
        <taxon>Eukaryota</taxon>
        <taxon>Fungi</taxon>
        <taxon>Dikarya</taxon>
        <taxon>Basidiomycota</taxon>
        <taxon>Pucciniomycotina</taxon>
        <taxon>Pucciniomycetes</taxon>
        <taxon>Pucciniales</taxon>
        <taxon>Sphaerophragmiaceae</taxon>
        <taxon>Austropuccinia</taxon>
    </lineage>
</organism>
<proteinExistence type="predicted"/>
<protein>
    <submittedName>
        <fullName evidence="2">Uncharacterized protein</fullName>
    </submittedName>
</protein>